<sequence length="124" mass="14265">MCLFWYAHFPSTQEGKQIPAGKFKHPASRPRAVTPGRTPLRKHGPAFPAKAALYAFACSTSLAHERDNSKISAALREREMERCSQRDATSERIFRLMRKCTQSFHVYALLRTQQCSDKVLRNRR</sequence>
<keyword evidence="3" id="KW-1185">Reference proteome</keyword>
<evidence type="ECO:0000313" key="3">
    <source>
        <dbReference type="Proteomes" id="UP000299102"/>
    </source>
</evidence>
<evidence type="ECO:0000313" key="2">
    <source>
        <dbReference type="EMBL" id="GBP19657.1"/>
    </source>
</evidence>
<comment type="caution">
    <text evidence="2">The sequence shown here is derived from an EMBL/GenBank/DDBJ whole genome shotgun (WGS) entry which is preliminary data.</text>
</comment>
<organism evidence="2 3">
    <name type="scientific">Eumeta variegata</name>
    <name type="common">Bagworm moth</name>
    <name type="synonym">Eumeta japonica</name>
    <dbReference type="NCBI Taxonomy" id="151549"/>
    <lineage>
        <taxon>Eukaryota</taxon>
        <taxon>Metazoa</taxon>
        <taxon>Ecdysozoa</taxon>
        <taxon>Arthropoda</taxon>
        <taxon>Hexapoda</taxon>
        <taxon>Insecta</taxon>
        <taxon>Pterygota</taxon>
        <taxon>Neoptera</taxon>
        <taxon>Endopterygota</taxon>
        <taxon>Lepidoptera</taxon>
        <taxon>Glossata</taxon>
        <taxon>Ditrysia</taxon>
        <taxon>Tineoidea</taxon>
        <taxon>Psychidae</taxon>
        <taxon>Oiketicinae</taxon>
        <taxon>Eumeta</taxon>
    </lineage>
</organism>
<dbReference type="EMBL" id="BGZK01000110">
    <property type="protein sequence ID" value="GBP19657.1"/>
    <property type="molecule type" value="Genomic_DNA"/>
</dbReference>
<gene>
    <name evidence="2" type="ORF">EVAR_75629_1</name>
</gene>
<feature type="region of interest" description="Disordered" evidence="1">
    <location>
        <begin position="17"/>
        <end position="42"/>
    </location>
</feature>
<dbReference type="AlphaFoldDB" id="A0A4C1U093"/>
<accession>A0A4C1U093</accession>
<name>A0A4C1U093_EUMVA</name>
<proteinExistence type="predicted"/>
<reference evidence="2 3" key="1">
    <citation type="journal article" date="2019" name="Commun. Biol.">
        <title>The bagworm genome reveals a unique fibroin gene that provides high tensile strength.</title>
        <authorList>
            <person name="Kono N."/>
            <person name="Nakamura H."/>
            <person name="Ohtoshi R."/>
            <person name="Tomita M."/>
            <person name="Numata K."/>
            <person name="Arakawa K."/>
        </authorList>
    </citation>
    <scope>NUCLEOTIDE SEQUENCE [LARGE SCALE GENOMIC DNA]</scope>
</reference>
<dbReference type="Proteomes" id="UP000299102">
    <property type="component" value="Unassembled WGS sequence"/>
</dbReference>
<protein>
    <submittedName>
        <fullName evidence="2">Uncharacterized protein</fullName>
    </submittedName>
</protein>
<evidence type="ECO:0000256" key="1">
    <source>
        <dbReference type="SAM" id="MobiDB-lite"/>
    </source>
</evidence>